<dbReference type="AlphaFoldDB" id="A0A9I9E8K8"/>
<keyword evidence="1" id="KW-0472">Membrane</keyword>
<keyword evidence="1" id="KW-1133">Transmembrane helix</keyword>
<organism evidence="2">
    <name type="scientific">Cucumis melo</name>
    <name type="common">Muskmelon</name>
    <dbReference type="NCBI Taxonomy" id="3656"/>
    <lineage>
        <taxon>Eukaryota</taxon>
        <taxon>Viridiplantae</taxon>
        <taxon>Streptophyta</taxon>
        <taxon>Embryophyta</taxon>
        <taxon>Tracheophyta</taxon>
        <taxon>Spermatophyta</taxon>
        <taxon>Magnoliopsida</taxon>
        <taxon>eudicotyledons</taxon>
        <taxon>Gunneridae</taxon>
        <taxon>Pentapetalae</taxon>
        <taxon>rosids</taxon>
        <taxon>fabids</taxon>
        <taxon>Cucurbitales</taxon>
        <taxon>Cucurbitaceae</taxon>
        <taxon>Benincaseae</taxon>
        <taxon>Cucumis</taxon>
    </lineage>
</organism>
<reference evidence="2" key="1">
    <citation type="submission" date="2023-03" db="UniProtKB">
        <authorList>
            <consortium name="EnsemblPlants"/>
        </authorList>
    </citation>
    <scope>IDENTIFICATION</scope>
</reference>
<protein>
    <submittedName>
        <fullName evidence="2">Uncharacterized protein</fullName>
    </submittedName>
</protein>
<accession>A0A9I9E8K8</accession>
<name>A0A9I9E8K8_CUCME</name>
<evidence type="ECO:0000256" key="1">
    <source>
        <dbReference type="SAM" id="Phobius"/>
    </source>
</evidence>
<sequence length="79" mass="9202">MDWIDRGLLLKRKFCHEKAKGRRDMKTTSFSCRCLCTSDVGVDYAHYPITRFGSISFAVVILYLSELFSSSLRRYIDIL</sequence>
<dbReference type="Gramene" id="MELO3C030286.2.1">
    <property type="protein sequence ID" value="MELO3C030286.2.1"/>
    <property type="gene ID" value="MELO3C030286.2"/>
</dbReference>
<dbReference type="EnsemblPlants" id="MELO3C030286.2.1">
    <property type="protein sequence ID" value="MELO3C030286.2.1"/>
    <property type="gene ID" value="MELO3C030286.2"/>
</dbReference>
<feature type="transmembrane region" description="Helical" evidence="1">
    <location>
        <begin position="45"/>
        <end position="64"/>
    </location>
</feature>
<keyword evidence="1" id="KW-0812">Transmembrane</keyword>
<evidence type="ECO:0000313" key="2">
    <source>
        <dbReference type="EnsemblPlants" id="MELO3C030286.2.1"/>
    </source>
</evidence>
<proteinExistence type="predicted"/>